<keyword evidence="7" id="KW-1185">Reference proteome</keyword>
<keyword evidence="4" id="KW-0443">Lipid metabolism</keyword>
<evidence type="ECO:0000256" key="1">
    <source>
        <dbReference type="ARBA" id="ARBA00013201"/>
    </source>
</evidence>
<dbReference type="OrthoDB" id="2363873at2759"/>
<protein>
    <recommendedName>
        <fullName evidence="1">1-alkyl-2-acetylglycerophosphocholine esterase</fullName>
        <ecNumber evidence="1">3.1.1.47</ecNumber>
    </recommendedName>
</protein>
<evidence type="ECO:0000256" key="5">
    <source>
        <dbReference type="SAM" id="SignalP"/>
    </source>
</evidence>
<comment type="caution">
    <text evidence="6">The sequence shown here is derived from an EMBL/GenBank/DDBJ whole genome shotgun (WGS) entry which is preliminary data.</text>
</comment>
<sequence>MLQITLVLLVALWCIPSFATSRLRLPAVGSNPSDAVISSMSLTDQRRSDRFAKDGRARAIMVSGFSPVSTCRHSHLGAYMPPSTAKFEDDKFAAYGLPNGSFQSLGLQNCTTPGTPRPCSSGIPPLVVFSGALGTSRIIYHSMLQSIAAAGYLVVSVDHPYDADIVEFPDGTIVKGVEISDAELEGALSTRVEDIAFLYKELAKASLRKKLFPIDHYHEYRGGLPQTAIIGHSFGGATAASALQQLPYIRGGVNIDGTMLGSVLKSGLDLPFMLIGHETKTQETDPSWKTVWPQLKGWKREIEVKGAAHYSFSDLPLITSVLGLQERLPADTEQVLGSIEGRRMMKLTVTYITAFLDMVLRSGSEKDFSRADMEFSEVVNVA</sequence>
<dbReference type="EC" id="3.1.1.47" evidence="1"/>
<dbReference type="Pfam" id="PF03403">
    <property type="entry name" value="PAF-AH_p_II"/>
    <property type="match status" value="2"/>
</dbReference>
<gene>
    <name evidence="6" type="ORF">PMIN01_04143</name>
</gene>
<proteinExistence type="predicted"/>
<feature type="chain" id="PRO_5040323391" description="1-alkyl-2-acetylglycerophosphocholine esterase" evidence="5">
    <location>
        <begin position="20"/>
        <end position="382"/>
    </location>
</feature>
<dbReference type="GO" id="GO:0016042">
    <property type="term" value="P:lipid catabolic process"/>
    <property type="evidence" value="ECO:0007669"/>
    <property type="project" value="UniProtKB-KW"/>
</dbReference>
<dbReference type="AlphaFoldDB" id="A0A9P6GQW0"/>
<evidence type="ECO:0000313" key="6">
    <source>
        <dbReference type="EMBL" id="KAF9738860.1"/>
    </source>
</evidence>
<dbReference type="Gene3D" id="3.40.50.1820">
    <property type="entry name" value="alpha/beta hydrolase"/>
    <property type="match status" value="1"/>
</dbReference>
<dbReference type="EMBL" id="WJXW01000003">
    <property type="protein sequence ID" value="KAF9738860.1"/>
    <property type="molecule type" value="Genomic_DNA"/>
</dbReference>
<keyword evidence="3" id="KW-0442">Lipid degradation</keyword>
<evidence type="ECO:0000313" key="7">
    <source>
        <dbReference type="Proteomes" id="UP000756921"/>
    </source>
</evidence>
<keyword evidence="5" id="KW-0732">Signal</keyword>
<evidence type="ECO:0000256" key="3">
    <source>
        <dbReference type="ARBA" id="ARBA00022963"/>
    </source>
</evidence>
<evidence type="ECO:0000256" key="4">
    <source>
        <dbReference type="ARBA" id="ARBA00023098"/>
    </source>
</evidence>
<dbReference type="PANTHER" id="PTHR10272:SF14">
    <property type="entry name" value="PAF ACETYLHYDROLASE FAMILY PROTEIN"/>
    <property type="match status" value="1"/>
</dbReference>
<organism evidence="6 7">
    <name type="scientific">Paraphaeosphaeria minitans</name>
    <dbReference type="NCBI Taxonomy" id="565426"/>
    <lineage>
        <taxon>Eukaryota</taxon>
        <taxon>Fungi</taxon>
        <taxon>Dikarya</taxon>
        <taxon>Ascomycota</taxon>
        <taxon>Pezizomycotina</taxon>
        <taxon>Dothideomycetes</taxon>
        <taxon>Pleosporomycetidae</taxon>
        <taxon>Pleosporales</taxon>
        <taxon>Massarineae</taxon>
        <taxon>Didymosphaeriaceae</taxon>
        <taxon>Paraphaeosphaeria</taxon>
    </lineage>
</organism>
<dbReference type="PANTHER" id="PTHR10272">
    <property type="entry name" value="PLATELET-ACTIVATING FACTOR ACETYLHYDROLASE"/>
    <property type="match status" value="1"/>
</dbReference>
<feature type="signal peptide" evidence="5">
    <location>
        <begin position="1"/>
        <end position="19"/>
    </location>
</feature>
<dbReference type="InterPro" id="IPR029058">
    <property type="entry name" value="AB_hydrolase_fold"/>
</dbReference>
<name>A0A9P6GQW0_9PLEO</name>
<keyword evidence="2" id="KW-0378">Hydrolase</keyword>
<dbReference type="Proteomes" id="UP000756921">
    <property type="component" value="Unassembled WGS sequence"/>
</dbReference>
<accession>A0A9P6GQW0</accession>
<dbReference type="SUPFAM" id="SSF53474">
    <property type="entry name" value="alpha/beta-Hydrolases"/>
    <property type="match status" value="1"/>
</dbReference>
<reference evidence="6" key="1">
    <citation type="journal article" date="2020" name="Mol. Plant Microbe Interact.">
        <title>Genome Sequence of the Biocontrol Agent Coniothyrium minitans strain Conio (IMI 134523).</title>
        <authorList>
            <person name="Patel D."/>
            <person name="Shittu T.A."/>
            <person name="Baroncelli R."/>
            <person name="Muthumeenakshi S."/>
            <person name="Osborne T.H."/>
            <person name="Janganan T.K."/>
            <person name="Sreenivasaprasad S."/>
        </authorList>
    </citation>
    <scope>NUCLEOTIDE SEQUENCE</scope>
    <source>
        <strain evidence="6">Conio</strain>
    </source>
</reference>
<dbReference type="GO" id="GO:0003847">
    <property type="term" value="F:1-alkyl-2-acetylglycerophosphocholine esterase activity"/>
    <property type="evidence" value="ECO:0007669"/>
    <property type="project" value="UniProtKB-EC"/>
</dbReference>
<evidence type="ECO:0000256" key="2">
    <source>
        <dbReference type="ARBA" id="ARBA00022801"/>
    </source>
</evidence>